<sequence>MDSLPQEVINRIARFLPDAVPEPENDPYHYPSHSGRVYYSVPHWNQAGLYDWQQQEPRTQLASYSIISTVWRYAVEEVIYKDKEITIDSDEFATFCDVFRPSQRHKSLKKLTFAIRFPRFTPPFTPQFIRDRKEATATAAMERLFRVLKSWESNMVGEGMTLLVGCIAFDHEEEDFNAHSYIESDWHIEDGVYLQTTNLPILNHVTSFQLFNDTYELFEMGGAARLSTKFPNLTDLNMRLFDNELKCWSSRRSSRHEFARVFSNTTFPQLKTVFLDLCTDIHYNHTKRPPNLLDQHTPNDQQDPVSKSIFMCLSQSQNLTSMKIKGVLDFSFWWPLSCDDSSSTPFPCLKEVEVVFDLTMPSGEWYFVGEDGNDECEEKEMAKLRIKNLNFRELVEPSRMNPFILAFAKRLAQLPALRRAILTTGVQGGGDVHAYEFEICYFAPGESAVHCTEFQEGDHLSASEEDSDDEEPDDDEDCRRLYLCTTEFGMKDWRPNHEAMGYFEEVGRREYGGELMTKEFQRLPFLYGRYS</sequence>
<protein>
    <recommendedName>
        <fullName evidence="3">F-box domain-containing protein</fullName>
    </recommendedName>
</protein>
<dbReference type="EMBL" id="CAJVRL010000041">
    <property type="protein sequence ID" value="CAG8951192.1"/>
    <property type="molecule type" value="Genomic_DNA"/>
</dbReference>
<reference evidence="1" key="1">
    <citation type="submission" date="2021-07" db="EMBL/GenBank/DDBJ databases">
        <authorList>
            <person name="Durling M."/>
        </authorList>
    </citation>
    <scope>NUCLEOTIDE SEQUENCE</scope>
</reference>
<gene>
    <name evidence="1" type="ORF">HYFRA_00007939</name>
</gene>
<evidence type="ECO:0000313" key="1">
    <source>
        <dbReference type="EMBL" id="CAG8951192.1"/>
    </source>
</evidence>
<dbReference type="OrthoDB" id="5985073at2759"/>
<proteinExistence type="predicted"/>
<evidence type="ECO:0008006" key="3">
    <source>
        <dbReference type="Google" id="ProtNLM"/>
    </source>
</evidence>
<dbReference type="AlphaFoldDB" id="A0A9N9KTB6"/>
<organism evidence="1 2">
    <name type="scientific">Hymenoscyphus fraxineus</name>
    <dbReference type="NCBI Taxonomy" id="746836"/>
    <lineage>
        <taxon>Eukaryota</taxon>
        <taxon>Fungi</taxon>
        <taxon>Dikarya</taxon>
        <taxon>Ascomycota</taxon>
        <taxon>Pezizomycotina</taxon>
        <taxon>Leotiomycetes</taxon>
        <taxon>Helotiales</taxon>
        <taxon>Helotiaceae</taxon>
        <taxon>Hymenoscyphus</taxon>
    </lineage>
</organism>
<name>A0A9N9KTB6_9HELO</name>
<comment type="caution">
    <text evidence="1">The sequence shown here is derived from an EMBL/GenBank/DDBJ whole genome shotgun (WGS) entry which is preliminary data.</text>
</comment>
<evidence type="ECO:0000313" key="2">
    <source>
        <dbReference type="Proteomes" id="UP000696280"/>
    </source>
</evidence>
<dbReference type="Proteomes" id="UP000696280">
    <property type="component" value="Unassembled WGS sequence"/>
</dbReference>
<keyword evidence="2" id="KW-1185">Reference proteome</keyword>
<accession>A0A9N9KTB6</accession>